<dbReference type="PANTHER" id="PTHR11709">
    <property type="entry name" value="MULTI-COPPER OXIDASE"/>
    <property type="match status" value="1"/>
</dbReference>
<dbReference type="InterPro" id="IPR002355">
    <property type="entry name" value="Cu_oxidase_Cu_BS"/>
</dbReference>
<evidence type="ECO:0000313" key="9">
    <source>
        <dbReference type="Proteomes" id="UP000526003"/>
    </source>
</evidence>
<dbReference type="InterPro" id="IPR019546">
    <property type="entry name" value="TAT_signal_bac_arc"/>
</dbReference>
<keyword evidence="4" id="KW-0186">Copper</keyword>
<evidence type="ECO:0000256" key="2">
    <source>
        <dbReference type="ARBA" id="ARBA00022729"/>
    </source>
</evidence>
<evidence type="ECO:0000256" key="3">
    <source>
        <dbReference type="ARBA" id="ARBA00023002"/>
    </source>
</evidence>
<comment type="caution">
    <text evidence="8">The sequence shown here is derived from an EMBL/GenBank/DDBJ whole genome shotgun (WGS) entry which is preliminary data.</text>
</comment>
<dbReference type="NCBIfam" id="TIGR01409">
    <property type="entry name" value="TAT_signal_seq"/>
    <property type="match status" value="1"/>
</dbReference>
<protein>
    <submittedName>
        <fullName evidence="8">Copper resistance system multicopper oxidase</fullName>
    </submittedName>
</protein>
<accession>A0A7X1GI90</accession>
<evidence type="ECO:0000259" key="6">
    <source>
        <dbReference type="Pfam" id="PF07731"/>
    </source>
</evidence>
<dbReference type="AlphaFoldDB" id="A0A7X1GI90"/>
<feature type="domain" description="Plastocyanin-like" evidence="7">
    <location>
        <begin position="53"/>
        <end position="163"/>
    </location>
</feature>
<feature type="domain" description="Plastocyanin-like" evidence="6">
    <location>
        <begin position="535"/>
        <end position="652"/>
    </location>
</feature>
<name>A0A7X1GI90_9PSED</name>
<dbReference type="PANTHER" id="PTHR11709:SF394">
    <property type="entry name" value="FI03373P-RELATED"/>
    <property type="match status" value="1"/>
</dbReference>
<dbReference type="InterPro" id="IPR011706">
    <property type="entry name" value="Cu-oxidase_C"/>
</dbReference>
<dbReference type="InterPro" id="IPR011707">
    <property type="entry name" value="Cu-oxidase-like_N"/>
</dbReference>
<dbReference type="NCBIfam" id="TIGR01480">
    <property type="entry name" value="copper_res_A"/>
    <property type="match status" value="1"/>
</dbReference>
<dbReference type="RefSeq" id="WP_042556879.1">
    <property type="nucleotide sequence ID" value="NZ_JACMYG010000035.1"/>
</dbReference>
<dbReference type="Proteomes" id="UP000526003">
    <property type="component" value="Unassembled WGS sequence"/>
</dbReference>
<dbReference type="EMBL" id="JACMYG010000035">
    <property type="protein sequence ID" value="MBC2692937.1"/>
    <property type="molecule type" value="Genomic_DNA"/>
</dbReference>
<dbReference type="CDD" id="cd13874">
    <property type="entry name" value="CuRO_2_CopA"/>
    <property type="match status" value="1"/>
</dbReference>
<dbReference type="Gene3D" id="2.60.40.420">
    <property type="entry name" value="Cupredoxins - blue copper proteins"/>
    <property type="match status" value="3"/>
</dbReference>
<dbReference type="PROSITE" id="PS51318">
    <property type="entry name" value="TAT"/>
    <property type="match status" value="1"/>
</dbReference>
<sequence length="653" mass="72237">MHSKTSRRTFVKGLAAGGILGGLGLWRTPVWAVTSPGLPSVLTGNEFDLFIGETPVNITGSPRTAMTINGSLPGPLLRWREGETVTLRVKNRLDQDTSIHWHGIILPANMDGVPGLSFHGIAPDGMYEYKFKIHQNGTYWYHSHSGLQEQAGVYGPIVIDSKEPEPFQYNRDYVVMLTDWTDEDPSRVMAKLKKQSDYYNHHKRTVGDFIDDVSKQGWSSTVADRKMWAEMKMNPTDLADVSGDTYTYLMNGQAPNGNWTGIFKPGEKLRLRFINGSAMSYFDVRIPGLKMTVVAADGQHVKPVSVDEFRIAVAETYDVIVEPASEEAYTIFAQSMDRTGYARGTLAVREGLKAQVPAIDPRPLLSMDDMGMGGMAGMDHGSMAGMGSGDMSGMAGMDHSKMAGMDQSDMTGMTGMDGGDMTSMAGMDHSKMAGMDKGDMANMAGMDHSKMAGMDKGDMSNMAGMDHSKMAGMGGMGGEMQTHPASETNNPLVDMQAMTPTPKLNDPGIGLRNNGRRVLTYSDLKSTFEDPDGREPNRTIELHLTGHMEKFSWSFNGIKFSDAEPLRLKYGERLRITLVNDTMMTHPIHLHGMWSDLEDENGKFMVRKHTIDMPPGTKRSYRVTADALGRWAYHCHLLFHMEMGMFREVRVDE</sequence>
<organism evidence="8 9">
    <name type="scientific">Pseudomonas kielensis</name>
    <dbReference type="NCBI Taxonomy" id="2762577"/>
    <lineage>
        <taxon>Bacteria</taxon>
        <taxon>Pseudomonadati</taxon>
        <taxon>Pseudomonadota</taxon>
        <taxon>Gammaproteobacteria</taxon>
        <taxon>Pseudomonadales</taxon>
        <taxon>Pseudomonadaceae</taxon>
        <taxon>Pseudomonas</taxon>
    </lineage>
</organism>
<dbReference type="InterPro" id="IPR045087">
    <property type="entry name" value="Cu-oxidase_fam"/>
</dbReference>
<dbReference type="CDD" id="cd13896">
    <property type="entry name" value="CuRO_3_CopA"/>
    <property type="match status" value="1"/>
</dbReference>
<keyword evidence="1" id="KW-0479">Metal-binding</keyword>
<dbReference type="InterPro" id="IPR008972">
    <property type="entry name" value="Cupredoxin"/>
</dbReference>
<dbReference type="CDD" id="cd13848">
    <property type="entry name" value="CuRO_1_CopA"/>
    <property type="match status" value="1"/>
</dbReference>
<dbReference type="InterPro" id="IPR006311">
    <property type="entry name" value="TAT_signal"/>
</dbReference>
<dbReference type="InterPro" id="IPR006376">
    <property type="entry name" value="Cu-R_CopA"/>
</dbReference>
<keyword evidence="9" id="KW-1185">Reference proteome</keyword>
<dbReference type="GO" id="GO:0016491">
    <property type="term" value="F:oxidoreductase activity"/>
    <property type="evidence" value="ECO:0007669"/>
    <property type="project" value="UniProtKB-KW"/>
</dbReference>
<dbReference type="SUPFAM" id="SSF49503">
    <property type="entry name" value="Cupredoxins"/>
    <property type="match status" value="3"/>
</dbReference>
<keyword evidence="3" id="KW-0560">Oxidoreductase</keyword>
<dbReference type="InterPro" id="IPR034279">
    <property type="entry name" value="CuRO_3_CopA"/>
</dbReference>
<evidence type="ECO:0000313" key="8">
    <source>
        <dbReference type="EMBL" id="MBC2692937.1"/>
    </source>
</evidence>
<dbReference type="InterPro" id="IPR034282">
    <property type="entry name" value="CuRO_2_CopA"/>
</dbReference>
<reference evidence="8 9" key="1">
    <citation type="submission" date="2020-08" db="EMBL/GenBank/DDBJ databases">
        <title>Pseudomonas sp. nov.</title>
        <authorList>
            <person name="Gieschler S."/>
            <person name="Fiedler G."/>
            <person name="Brinks E."/>
            <person name="Boehnlein C."/>
            <person name="Franz C.M.A.P."/>
            <person name="Kabisch J."/>
        </authorList>
    </citation>
    <scope>NUCLEOTIDE SEQUENCE [LARGE SCALE GENOMIC DNA]</scope>
    <source>
        <strain evidence="8 9">MBT-1</strain>
    </source>
</reference>
<dbReference type="InterPro" id="IPR001117">
    <property type="entry name" value="Cu-oxidase_2nd"/>
</dbReference>
<dbReference type="InterPro" id="IPR033138">
    <property type="entry name" value="Cu_oxidase_CS"/>
</dbReference>
<evidence type="ECO:0000259" key="7">
    <source>
        <dbReference type="Pfam" id="PF07732"/>
    </source>
</evidence>
<proteinExistence type="predicted"/>
<evidence type="ECO:0000256" key="1">
    <source>
        <dbReference type="ARBA" id="ARBA00022723"/>
    </source>
</evidence>
<dbReference type="PROSITE" id="PS00079">
    <property type="entry name" value="MULTICOPPER_OXIDASE1"/>
    <property type="match status" value="1"/>
</dbReference>
<dbReference type="GO" id="GO:0005507">
    <property type="term" value="F:copper ion binding"/>
    <property type="evidence" value="ECO:0007669"/>
    <property type="project" value="InterPro"/>
</dbReference>
<dbReference type="Pfam" id="PF00394">
    <property type="entry name" value="Cu-oxidase"/>
    <property type="match status" value="1"/>
</dbReference>
<dbReference type="Pfam" id="PF07731">
    <property type="entry name" value="Cu-oxidase_2"/>
    <property type="match status" value="1"/>
</dbReference>
<dbReference type="GO" id="GO:0042597">
    <property type="term" value="C:periplasmic space"/>
    <property type="evidence" value="ECO:0007669"/>
    <property type="project" value="InterPro"/>
</dbReference>
<dbReference type="Pfam" id="PF07732">
    <property type="entry name" value="Cu-oxidase_3"/>
    <property type="match status" value="1"/>
</dbReference>
<keyword evidence="2" id="KW-0732">Signal</keyword>
<evidence type="ECO:0000259" key="5">
    <source>
        <dbReference type="Pfam" id="PF00394"/>
    </source>
</evidence>
<gene>
    <name evidence="8" type="ORF">H7995_24425</name>
</gene>
<evidence type="ECO:0000256" key="4">
    <source>
        <dbReference type="ARBA" id="ARBA00023008"/>
    </source>
</evidence>
<dbReference type="InterPro" id="IPR034284">
    <property type="entry name" value="CuRO_1_CopA"/>
</dbReference>
<feature type="domain" description="Plastocyanin-like" evidence="5">
    <location>
        <begin position="172"/>
        <end position="347"/>
    </location>
</feature>
<dbReference type="PROSITE" id="PS00080">
    <property type="entry name" value="MULTICOPPER_OXIDASE2"/>
    <property type="match status" value="1"/>
</dbReference>